<evidence type="ECO:0000313" key="2">
    <source>
        <dbReference type="EMBL" id="KSW12156.1"/>
    </source>
</evidence>
<keyword evidence="3" id="KW-1185">Reference proteome</keyword>
<feature type="compositionally biased region" description="Pro residues" evidence="1">
    <location>
        <begin position="85"/>
        <end position="95"/>
    </location>
</feature>
<organism evidence="2 3">
    <name type="scientific">Pyrodictium occultum</name>
    <dbReference type="NCBI Taxonomy" id="2309"/>
    <lineage>
        <taxon>Archaea</taxon>
        <taxon>Thermoproteota</taxon>
        <taxon>Thermoprotei</taxon>
        <taxon>Desulfurococcales</taxon>
        <taxon>Pyrodictiaceae</taxon>
        <taxon>Pyrodictium</taxon>
    </lineage>
</organism>
<evidence type="ECO:0000256" key="1">
    <source>
        <dbReference type="SAM" id="MobiDB-lite"/>
    </source>
</evidence>
<gene>
    <name evidence="2" type="ORF">CF15_05175</name>
</gene>
<proteinExistence type="predicted"/>
<dbReference type="Proteomes" id="UP000053352">
    <property type="component" value="Unassembled WGS sequence"/>
</dbReference>
<reference evidence="2 3" key="1">
    <citation type="submission" date="2015-11" db="EMBL/GenBank/DDBJ databases">
        <title>Genome sequence of Pyrodictium occultum PL-19, a marine hyperthermophilic archaeon isolated from Volcano, Italy.</title>
        <authorList>
            <person name="Utturkar S."/>
            <person name="Huber H."/>
            <person name="Leptihn S."/>
            <person name="Brown S."/>
            <person name="Stetter K.O."/>
            <person name="Podar M."/>
        </authorList>
    </citation>
    <scope>NUCLEOTIDE SEQUENCE [LARGE SCALE GENOMIC DNA]</scope>
    <source>
        <strain evidence="2 3">PL-19</strain>
    </source>
</reference>
<accession>A0A0V8RVT1</accession>
<dbReference type="EMBL" id="LNTB01000001">
    <property type="protein sequence ID" value="KSW12156.1"/>
    <property type="molecule type" value="Genomic_DNA"/>
</dbReference>
<dbReference type="AlphaFoldDB" id="A0A0V8RVT1"/>
<comment type="caution">
    <text evidence="2">The sequence shown here is derived from an EMBL/GenBank/DDBJ whole genome shotgun (WGS) entry which is preliminary data.</text>
</comment>
<sequence>MYAEGFWSRPRSLGEIRRAFRRAAAEGRAGVYLVGLLEVREILDASEQGWAAILQRHPELRHSPHLLRPGDRPAAVTGRGLLVHPPAPLSEPGPGPQAQRPARLLQRLLGASAAEALARGRYRRSRIVDRSLDEVAELLREEGHRVLELSTPA</sequence>
<dbReference type="RefSeq" id="WP_058370837.1">
    <property type="nucleotide sequence ID" value="NZ_LNTB01000001.1"/>
</dbReference>
<feature type="region of interest" description="Disordered" evidence="1">
    <location>
        <begin position="64"/>
        <end position="100"/>
    </location>
</feature>
<evidence type="ECO:0000313" key="3">
    <source>
        <dbReference type="Proteomes" id="UP000053352"/>
    </source>
</evidence>
<name>A0A0V8RVT1_PYROC</name>
<protein>
    <submittedName>
        <fullName evidence="2">Uncharacterized protein</fullName>
    </submittedName>
</protein>